<dbReference type="EMBL" id="HBGY01006228">
    <property type="protein sequence ID" value="CAD9563083.1"/>
    <property type="molecule type" value="Transcribed_RNA"/>
</dbReference>
<organism evidence="4">
    <name type="scientific">Leptocylindrus danicus</name>
    <dbReference type="NCBI Taxonomy" id="163516"/>
    <lineage>
        <taxon>Eukaryota</taxon>
        <taxon>Sar</taxon>
        <taxon>Stramenopiles</taxon>
        <taxon>Ochrophyta</taxon>
        <taxon>Bacillariophyta</taxon>
        <taxon>Coscinodiscophyceae</taxon>
        <taxon>Chaetocerotophycidae</taxon>
        <taxon>Leptocylindrales</taxon>
        <taxon>Leptocylindraceae</taxon>
        <taxon>Leptocylindrus</taxon>
    </lineage>
</organism>
<evidence type="ECO:0000256" key="2">
    <source>
        <dbReference type="SAM" id="Coils"/>
    </source>
</evidence>
<gene>
    <name evidence="4" type="ORF">LDAN0321_LOCUS3827</name>
</gene>
<evidence type="ECO:0000256" key="1">
    <source>
        <dbReference type="ARBA" id="ARBA00005627"/>
    </source>
</evidence>
<name>A0A7S2K3D2_9STRA</name>
<protein>
    <recommendedName>
        <fullName evidence="5">Centromere protein J C-terminal domain-containing protein</fullName>
    </recommendedName>
</protein>
<comment type="similarity">
    <text evidence="1">Belongs to the TCP10 family.</text>
</comment>
<dbReference type="AlphaFoldDB" id="A0A7S2K3D2"/>
<keyword evidence="2" id="KW-0175">Coiled coil</keyword>
<feature type="coiled-coil region" evidence="2">
    <location>
        <begin position="10"/>
        <end position="132"/>
    </location>
</feature>
<dbReference type="Gene3D" id="2.60.450.20">
    <property type="match status" value="1"/>
</dbReference>
<dbReference type="InterPro" id="IPR026581">
    <property type="entry name" value="TCP10L/CENPJ"/>
</dbReference>
<dbReference type="PANTHER" id="PTHR10331:SF6">
    <property type="entry name" value="SPINDLE ASSEMBLY ABNORMAL 4"/>
    <property type="match status" value="1"/>
</dbReference>
<evidence type="ECO:0008006" key="5">
    <source>
        <dbReference type="Google" id="ProtNLM"/>
    </source>
</evidence>
<dbReference type="InterPro" id="IPR047002">
    <property type="entry name" value="Tcp10_C_sf"/>
</dbReference>
<evidence type="ECO:0000313" key="4">
    <source>
        <dbReference type="EMBL" id="CAD9563083.1"/>
    </source>
</evidence>
<evidence type="ECO:0000256" key="3">
    <source>
        <dbReference type="SAM" id="MobiDB-lite"/>
    </source>
</evidence>
<reference evidence="4" key="1">
    <citation type="submission" date="2021-01" db="EMBL/GenBank/DDBJ databases">
        <authorList>
            <person name="Corre E."/>
            <person name="Pelletier E."/>
            <person name="Niang G."/>
            <person name="Scheremetjew M."/>
            <person name="Finn R."/>
            <person name="Kale V."/>
            <person name="Holt S."/>
            <person name="Cochrane G."/>
            <person name="Meng A."/>
            <person name="Brown T."/>
            <person name="Cohen L."/>
        </authorList>
    </citation>
    <scope>NUCLEOTIDE SEQUENCE</scope>
    <source>
        <strain evidence="4">B650</strain>
    </source>
</reference>
<accession>A0A7S2K3D2</accession>
<dbReference type="PANTHER" id="PTHR10331">
    <property type="entry name" value="T COMPLEX PROTEIN 10"/>
    <property type="match status" value="1"/>
</dbReference>
<feature type="region of interest" description="Disordered" evidence="3">
    <location>
        <begin position="170"/>
        <end position="189"/>
    </location>
</feature>
<sequence length="449" mass="50815">MDNEIPQKERVQLKRMKKRQENALVQAERERMAARSFAAAERSAVAKWANDQRSQIDKLRKQVKKEQLLLQKTKHETAYRKKKEAELEALRATIEKMKVDGEACTKRFRTNEARLRDRIRTQTSQIQQLKQQLLTIDTNDCIMSLPMTDDKSVQVNSYCGEMRDTLLNTSGRPSLGACPDTDNDPDVSVDTISKATEDESDSSSPVQTNVYGQESFTSHQIQVESSLECTQEKFSHGEEELLGDDLLKENSQLFEHGQETMLWLAGGVSSTSQKGFARAADAVTGLPPNIHYGTSKTSATRCENTEIIPNDCNAGGSCKRAPLSKTEHNFPDGRTTVLYGNGTYKEIHPNGQTIIRYTNGDIKTSHNDRKVEVYYYANANTTHTTYPDGKQMFEFHAKNQKEYHYPDGRKEIISEDNSRRMVHANGVIERVLPDGVRVKQYPNNNAQVK</sequence>
<proteinExistence type="inferred from homology"/>